<reference evidence="2" key="1">
    <citation type="submission" date="2019-08" db="EMBL/GenBank/DDBJ databases">
        <title>The genome of the North American firefly Photinus pyralis.</title>
        <authorList>
            <consortium name="Photinus pyralis genome working group"/>
            <person name="Fallon T.R."/>
            <person name="Sander Lower S.E."/>
            <person name="Weng J.-K."/>
        </authorList>
    </citation>
    <scope>NUCLEOTIDE SEQUENCE</scope>
    <source>
        <strain evidence="2">TRF0915ILg1</strain>
        <tissue evidence="2">Whole body</tissue>
    </source>
</reference>
<keyword evidence="3" id="KW-1185">Reference proteome</keyword>
<dbReference type="Proteomes" id="UP000801492">
    <property type="component" value="Unassembled WGS sequence"/>
</dbReference>
<sequence length="368" mass="41471">RAFPNNNFKNGLSAYECKESLDLAFSEQAPFLAKIYRWFKEFEHERPSVKHQKGVERLSTAVTEENIQLFLGVRKQQLASSAAGATEAATVLKEAAVTTPTRAFKILKALSNQSHRVLSGDKALRRFVENKYTKHQYNNTRSMLMEIGCCAFPAYGKVQKAKSRCYPKIDSITVSEIVQISVLEALGQSIYKQKLLAKNLSDSDIFFTSLAPLRFIRNSDSTLIWQNPRPSSTRFCRHIHFYFKKETAEFARKEANKVKKEIEELQPSTLNINNRNIQVKHILNFMMINGKLINAVTSTTSSQGLLNNVLLSSDPVITPLRKLPAKPTQQLSSAVLVLLLAPREREAETEVLDEPTGLEESSSKTDSD</sequence>
<dbReference type="EMBL" id="VTPC01008706">
    <property type="protein sequence ID" value="KAF2892509.1"/>
    <property type="molecule type" value="Genomic_DNA"/>
</dbReference>
<name>A0A8K0CRY6_IGNLU</name>
<feature type="region of interest" description="Disordered" evidence="1">
    <location>
        <begin position="346"/>
        <end position="368"/>
    </location>
</feature>
<dbReference type="OrthoDB" id="10017160at2759"/>
<comment type="caution">
    <text evidence="2">The sequence shown here is derived from an EMBL/GenBank/DDBJ whole genome shotgun (WGS) entry which is preliminary data.</text>
</comment>
<accession>A0A8K0CRY6</accession>
<proteinExistence type="predicted"/>
<protein>
    <submittedName>
        <fullName evidence="2">Uncharacterized protein</fullName>
    </submittedName>
</protein>
<dbReference type="AlphaFoldDB" id="A0A8K0CRY6"/>
<organism evidence="2 3">
    <name type="scientific">Ignelater luminosus</name>
    <name type="common">Cucubano</name>
    <name type="synonym">Pyrophorus luminosus</name>
    <dbReference type="NCBI Taxonomy" id="2038154"/>
    <lineage>
        <taxon>Eukaryota</taxon>
        <taxon>Metazoa</taxon>
        <taxon>Ecdysozoa</taxon>
        <taxon>Arthropoda</taxon>
        <taxon>Hexapoda</taxon>
        <taxon>Insecta</taxon>
        <taxon>Pterygota</taxon>
        <taxon>Neoptera</taxon>
        <taxon>Endopterygota</taxon>
        <taxon>Coleoptera</taxon>
        <taxon>Polyphaga</taxon>
        <taxon>Elateriformia</taxon>
        <taxon>Elateroidea</taxon>
        <taxon>Elateridae</taxon>
        <taxon>Agrypninae</taxon>
        <taxon>Pyrophorini</taxon>
        <taxon>Ignelater</taxon>
    </lineage>
</organism>
<evidence type="ECO:0000313" key="3">
    <source>
        <dbReference type="Proteomes" id="UP000801492"/>
    </source>
</evidence>
<evidence type="ECO:0000256" key="1">
    <source>
        <dbReference type="SAM" id="MobiDB-lite"/>
    </source>
</evidence>
<gene>
    <name evidence="2" type="ORF">ILUMI_13664</name>
</gene>
<evidence type="ECO:0000313" key="2">
    <source>
        <dbReference type="EMBL" id="KAF2892509.1"/>
    </source>
</evidence>
<feature type="non-terminal residue" evidence="2">
    <location>
        <position position="1"/>
    </location>
</feature>